<evidence type="ECO:0000313" key="4">
    <source>
        <dbReference type="Proteomes" id="UP001222932"/>
    </source>
</evidence>
<dbReference type="GO" id="GO:0005743">
    <property type="term" value="C:mitochondrial inner membrane"/>
    <property type="evidence" value="ECO:0007669"/>
    <property type="project" value="TreeGrafter"/>
</dbReference>
<dbReference type="GO" id="GO:0035965">
    <property type="term" value="P:cardiolipin acyl-chain remodeling"/>
    <property type="evidence" value="ECO:0007669"/>
    <property type="project" value="TreeGrafter"/>
</dbReference>
<reference evidence="3" key="1">
    <citation type="journal article" date="2023" name="BMC Genomics">
        <title>Chromosome-level genome assemblies of Cutaneotrichosporon spp. (Trichosporonales, Basidiomycota) reveal imbalanced evolution between nucleotide sequences and chromosome synteny.</title>
        <authorList>
            <person name="Kobayashi Y."/>
            <person name="Kayamori A."/>
            <person name="Aoki K."/>
            <person name="Shiwa Y."/>
            <person name="Matsutani M."/>
            <person name="Fujita N."/>
            <person name="Sugita T."/>
            <person name="Iwasaki W."/>
            <person name="Tanaka N."/>
            <person name="Takashima M."/>
        </authorList>
    </citation>
    <scope>NUCLEOTIDE SEQUENCE</scope>
    <source>
        <strain evidence="3">HIS016</strain>
    </source>
</reference>
<reference evidence="3" key="2">
    <citation type="submission" date="2023-06" db="EMBL/GenBank/DDBJ databases">
        <authorList>
            <person name="Kobayashi Y."/>
            <person name="Kayamori A."/>
            <person name="Aoki K."/>
            <person name="Shiwa Y."/>
            <person name="Fujita N."/>
            <person name="Sugita T."/>
            <person name="Iwasaki W."/>
            <person name="Tanaka N."/>
            <person name="Takashima M."/>
        </authorList>
    </citation>
    <scope>NUCLEOTIDE SEQUENCE</scope>
    <source>
        <strain evidence="3">HIS016</strain>
    </source>
</reference>
<dbReference type="PANTHER" id="PTHR42886">
    <property type="entry name" value="RE40534P-RELATED"/>
    <property type="match status" value="1"/>
</dbReference>
<feature type="domain" description="AB hydrolase-1" evidence="2">
    <location>
        <begin position="54"/>
        <end position="295"/>
    </location>
</feature>
<dbReference type="EMBL" id="BTCM01000002">
    <property type="protein sequence ID" value="GMK55139.1"/>
    <property type="molecule type" value="Genomic_DNA"/>
</dbReference>
<proteinExistence type="inferred from homology"/>
<evidence type="ECO:0000256" key="1">
    <source>
        <dbReference type="ARBA" id="ARBA00038097"/>
    </source>
</evidence>
<keyword evidence="4" id="KW-1185">Reference proteome</keyword>
<dbReference type="AlphaFoldDB" id="A0AAD3TQY8"/>
<name>A0AAD3TQY8_9TREE</name>
<dbReference type="GO" id="GO:0055088">
    <property type="term" value="P:lipid homeostasis"/>
    <property type="evidence" value="ECO:0007669"/>
    <property type="project" value="TreeGrafter"/>
</dbReference>
<dbReference type="GO" id="GO:0042171">
    <property type="term" value="F:lysophosphatidic acid acyltransferase activity"/>
    <property type="evidence" value="ECO:0007669"/>
    <property type="project" value="TreeGrafter"/>
</dbReference>
<comment type="similarity">
    <text evidence="1">Belongs to the peptidase S33 family. ABHD4/ABHD5 subfamily.</text>
</comment>
<dbReference type="Proteomes" id="UP001222932">
    <property type="component" value="Unassembled WGS sequence"/>
</dbReference>
<gene>
    <name evidence="3" type="ORF">CspeluHIS016_0201950</name>
</gene>
<dbReference type="GO" id="GO:0006654">
    <property type="term" value="P:phosphatidic acid biosynthetic process"/>
    <property type="evidence" value="ECO:0007669"/>
    <property type="project" value="TreeGrafter"/>
</dbReference>
<dbReference type="Gene3D" id="3.40.50.1820">
    <property type="entry name" value="alpha/beta hydrolase"/>
    <property type="match status" value="1"/>
</dbReference>
<evidence type="ECO:0000313" key="3">
    <source>
        <dbReference type="EMBL" id="GMK55139.1"/>
    </source>
</evidence>
<dbReference type="InterPro" id="IPR029058">
    <property type="entry name" value="AB_hydrolase_fold"/>
</dbReference>
<dbReference type="SUPFAM" id="SSF53474">
    <property type="entry name" value="alpha/beta-Hydrolases"/>
    <property type="match status" value="1"/>
</dbReference>
<evidence type="ECO:0000259" key="2">
    <source>
        <dbReference type="Pfam" id="PF12697"/>
    </source>
</evidence>
<dbReference type="PANTHER" id="PTHR42886:SF29">
    <property type="entry name" value="PUMMELIG, ISOFORM A"/>
    <property type="match status" value="1"/>
</dbReference>
<sequence>MFGLTFTYKYLFWRRSGQPAEPVPTGLHRYWIETPQGPLELFAAEPEAATGPAIVFCHGGMGSAWVWTEYMTYLKEQGVRCYAISLRGHGDSWCPPFHRMVYGSTRGDFESDLVTAVNWVEKHTGDDVVLVGHSAGGGLSQAILDAGKVRVRGLALLGTVPTFGSLNVYMNWARIDPWLSFRTIFHFGHPNSPLSHPSLTQAAFFGSSFPSERVQAFQHRLCRFESLLWPLSMMRQFATAAQILASVTTRKVMVMAGEQDALMTPEVTRQTAARYRTESDHVEMELVEGAGHHLQNDVQWEDGAARLLKWYQAL</sequence>
<dbReference type="InterPro" id="IPR000073">
    <property type="entry name" value="AB_hydrolase_1"/>
</dbReference>
<dbReference type="Pfam" id="PF12697">
    <property type="entry name" value="Abhydrolase_6"/>
    <property type="match status" value="1"/>
</dbReference>
<comment type="caution">
    <text evidence="3">The sequence shown here is derived from an EMBL/GenBank/DDBJ whole genome shotgun (WGS) entry which is preliminary data.</text>
</comment>
<protein>
    <recommendedName>
        <fullName evidence="2">AB hydrolase-1 domain-containing protein</fullName>
    </recommendedName>
</protein>
<dbReference type="GO" id="GO:0004623">
    <property type="term" value="F:phospholipase A2 activity"/>
    <property type="evidence" value="ECO:0007669"/>
    <property type="project" value="TreeGrafter"/>
</dbReference>
<organism evidence="3 4">
    <name type="scientific">Cutaneotrichosporon spelunceum</name>
    <dbReference type="NCBI Taxonomy" id="1672016"/>
    <lineage>
        <taxon>Eukaryota</taxon>
        <taxon>Fungi</taxon>
        <taxon>Dikarya</taxon>
        <taxon>Basidiomycota</taxon>
        <taxon>Agaricomycotina</taxon>
        <taxon>Tremellomycetes</taxon>
        <taxon>Trichosporonales</taxon>
        <taxon>Trichosporonaceae</taxon>
        <taxon>Cutaneotrichosporon</taxon>
    </lineage>
</organism>
<accession>A0AAD3TQY8</accession>